<evidence type="ECO:0000313" key="2">
    <source>
        <dbReference type="EMBL" id="AEG45445.1"/>
    </source>
</evidence>
<evidence type="ECO:0000313" key="3">
    <source>
        <dbReference type="Proteomes" id="UP000009236"/>
    </source>
</evidence>
<dbReference type="Proteomes" id="UP000009236">
    <property type="component" value="Chromosome"/>
</dbReference>
<name>F6FUL8_ISOV2</name>
<gene>
    <name evidence="2" type="ordered locus">Isova_2749</name>
</gene>
<dbReference type="KEGG" id="iva:Isova_2749"/>
<keyword evidence="1" id="KW-1133">Transmembrane helix</keyword>
<dbReference type="AlphaFoldDB" id="F6FUL8"/>
<accession>F6FUL8</accession>
<reference evidence="2 3" key="1">
    <citation type="submission" date="2011-05" db="EMBL/GenBank/DDBJ databases">
        <title>Complete sequence of Isoptericola variabilis 225.</title>
        <authorList>
            <consortium name="US DOE Joint Genome Institute"/>
            <person name="Lucas S."/>
            <person name="Han J."/>
            <person name="Lapidus A."/>
            <person name="Cheng J.-F."/>
            <person name="Goodwin L."/>
            <person name="Pitluck S."/>
            <person name="Peters L."/>
            <person name="Mikhailova N."/>
            <person name="Zeytun A."/>
            <person name="Han C."/>
            <person name="Tapia R."/>
            <person name="Land M."/>
            <person name="Hauser L."/>
            <person name="Kyrpides N."/>
            <person name="Ivanova N."/>
            <person name="Pagani I."/>
            <person name="Siebers A."/>
            <person name="Allgaier M."/>
            <person name="Thelen M."/>
            <person name="Hugenholtz P."/>
            <person name="Gladden J."/>
            <person name="Woyke T."/>
        </authorList>
    </citation>
    <scope>NUCLEOTIDE SEQUENCE [LARGE SCALE GENOMIC DNA]</scope>
    <source>
        <strain evidence="3">225</strain>
    </source>
</reference>
<dbReference type="STRING" id="743718.Isova_2749"/>
<organism evidence="3">
    <name type="scientific">Isoptericola variabilis (strain 225)</name>
    <dbReference type="NCBI Taxonomy" id="743718"/>
    <lineage>
        <taxon>Bacteria</taxon>
        <taxon>Bacillati</taxon>
        <taxon>Actinomycetota</taxon>
        <taxon>Actinomycetes</taxon>
        <taxon>Micrococcales</taxon>
        <taxon>Promicromonosporaceae</taxon>
        <taxon>Isoptericola</taxon>
    </lineage>
</organism>
<feature type="transmembrane region" description="Helical" evidence="1">
    <location>
        <begin position="31"/>
        <end position="48"/>
    </location>
</feature>
<proteinExistence type="predicted"/>
<keyword evidence="3" id="KW-1185">Reference proteome</keyword>
<dbReference type="eggNOG" id="ENOG502ZRC2">
    <property type="taxonomic scope" value="Bacteria"/>
</dbReference>
<keyword evidence="1" id="KW-0812">Transmembrane</keyword>
<evidence type="ECO:0000256" key="1">
    <source>
        <dbReference type="SAM" id="Phobius"/>
    </source>
</evidence>
<dbReference type="RefSeq" id="WP_013839836.1">
    <property type="nucleotide sequence ID" value="NC_015588.1"/>
</dbReference>
<dbReference type="EMBL" id="CP002810">
    <property type="protein sequence ID" value="AEG45445.1"/>
    <property type="molecule type" value="Genomic_DNA"/>
</dbReference>
<sequence>MRSVRWSSVGTVVGATVIALLMLVLVVRGRVWAWIPLAIAAGVAVREVRFLQRSGRASEVGFDERRRGRAE</sequence>
<keyword evidence="1" id="KW-0472">Membrane</keyword>
<dbReference type="HOGENOM" id="CLU_202481_0_0_11"/>
<feature type="transmembrane region" description="Helical" evidence="1">
    <location>
        <begin position="7"/>
        <end position="25"/>
    </location>
</feature>
<protein>
    <submittedName>
        <fullName evidence="2">Uncharacterized protein</fullName>
    </submittedName>
</protein>